<evidence type="ECO:0000313" key="3">
    <source>
        <dbReference type="Proteomes" id="UP001054801"/>
    </source>
</evidence>
<dbReference type="InterPro" id="IPR035093">
    <property type="entry name" value="RelE/ParE_toxin_dom_sf"/>
</dbReference>
<reference evidence="2" key="1">
    <citation type="journal article" date="2022" name="Microorganisms">
        <title>Two New Species of Filamentous Sulfur Bacteria of the Genus Thiothrix, Thiothrix winogradskyi sp. nov. and 'Candidatus Thiothrix sulfatifontis' sp. nov.</title>
        <authorList>
            <person name="Ravin N.V."/>
            <person name="Rossetti S."/>
            <person name="Beletsky A.V."/>
            <person name="Kadnikov V.V."/>
            <person name="Rudenko T.S."/>
            <person name="Smolyakov D.D."/>
            <person name="Moskvitina M.I."/>
            <person name="Gureeva M.V."/>
            <person name="Mardanov A.V."/>
            <person name="Grabovich M.Y."/>
        </authorList>
    </citation>
    <scope>NUCLEOTIDE SEQUENCE</scope>
    <source>
        <strain evidence="2">CT3</strain>
    </source>
</reference>
<protein>
    <recommendedName>
        <fullName evidence="1">ParE-like toxin domain-containing protein</fullName>
    </recommendedName>
</protein>
<dbReference type="Pfam" id="PF24732">
    <property type="entry name" value="ParE_like"/>
    <property type="match status" value="1"/>
</dbReference>
<sequence length="93" mass="10836">MPADLTHYAPPGFWRHYNALPEAIQQLAKKQYQLLKADPHHHSLRFQPKTGTPYWAARVSQDYRALARYQGGGNYLWLWIGTHSEYKKLLSGK</sequence>
<evidence type="ECO:0000313" key="2">
    <source>
        <dbReference type="EMBL" id="UJS26252.1"/>
    </source>
</evidence>
<evidence type="ECO:0000259" key="1">
    <source>
        <dbReference type="Pfam" id="PF24732"/>
    </source>
</evidence>
<gene>
    <name evidence="2" type="ORF">L2Y54_09495</name>
</gene>
<dbReference type="RefSeq" id="WP_236501618.1">
    <property type="nucleotide sequence ID" value="NZ_CP091244.1"/>
</dbReference>
<dbReference type="SUPFAM" id="SSF143011">
    <property type="entry name" value="RelE-like"/>
    <property type="match status" value="1"/>
</dbReference>
<keyword evidence="3" id="KW-1185">Reference proteome</keyword>
<accession>A0ABY3T340</accession>
<organism evidence="2 3">
    <name type="scientific">Thiothrix winogradskyi</name>
    <dbReference type="NCBI Taxonomy" id="96472"/>
    <lineage>
        <taxon>Bacteria</taxon>
        <taxon>Pseudomonadati</taxon>
        <taxon>Pseudomonadota</taxon>
        <taxon>Gammaproteobacteria</taxon>
        <taxon>Thiotrichales</taxon>
        <taxon>Thiotrichaceae</taxon>
        <taxon>Thiothrix</taxon>
    </lineage>
</organism>
<dbReference type="EMBL" id="CP091244">
    <property type="protein sequence ID" value="UJS26252.1"/>
    <property type="molecule type" value="Genomic_DNA"/>
</dbReference>
<feature type="domain" description="ParE-like toxin" evidence="1">
    <location>
        <begin position="23"/>
        <end position="88"/>
    </location>
</feature>
<proteinExistence type="predicted"/>
<dbReference type="InterPro" id="IPR056925">
    <property type="entry name" value="ParE-like"/>
</dbReference>
<dbReference type="Proteomes" id="UP001054801">
    <property type="component" value="Chromosome"/>
</dbReference>
<name>A0ABY3T340_9GAMM</name>